<dbReference type="EMBL" id="JAFBED010000002">
    <property type="protein sequence ID" value="MBM7619555.1"/>
    <property type="molecule type" value="Genomic_DNA"/>
</dbReference>
<protein>
    <submittedName>
        <fullName evidence="1">Heptaprenyl diphosphate synthase</fullName>
        <ecNumber evidence="1">2.5.1.30</ecNumber>
    </submittedName>
</protein>
<dbReference type="Proteomes" id="UP000737402">
    <property type="component" value="Unassembled WGS sequence"/>
</dbReference>
<dbReference type="InterPro" id="IPR009920">
    <property type="entry name" value="HEPPP_synth_su1"/>
</dbReference>
<reference evidence="1 2" key="1">
    <citation type="submission" date="2021-01" db="EMBL/GenBank/DDBJ databases">
        <title>Genomic Encyclopedia of Type Strains, Phase IV (KMG-IV): sequencing the most valuable type-strain genomes for metagenomic binning, comparative biology and taxonomic classification.</title>
        <authorList>
            <person name="Goeker M."/>
        </authorList>
    </citation>
    <scope>NUCLEOTIDE SEQUENCE [LARGE SCALE GENOMIC DNA]</scope>
    <source>
        <strain evidence="1 2">DSM 25879</strain>
    </source>
</reference>
<comment type="caution">
    <text evidence="1">The sequence shown here is derived from an EMBL/GenBank/DDBJ whole genome shotgun (WGS) entry which is preliminary data.</text>
</comment>
<keyword evidence="2" id="KW-1185">Reference proteome</keyword>
<keyword evidence="1" id="KW-0808">Transferase</keyword>
<evidence type="ECO:0000313" key="1">
    <source>
        <dbReference type="EMBL" id="MBM7619555.1"/>
    </source>
</evidence>
<dbReference type="Pfam" id="PF07307">
    <property type="entry name" value="HEPPP_synt_1"/>
    <property type="match status" value="1"/>
</dbReference>
<dbReference type="RefSeq" id="WP_204414630.1">
    <property type="nucleotide sequence ID" value="NZ_JAFBED010000002.1"/>
</dbReference>
<evidence type="ECO:0000313" key="2">
    <source>
        <dbReference type="Proteomes" id="UP000737402"/>
    </source>
</evidence>
<gene>
    <name evidence="1" type="ORF">JOC95_001404</name>
</gene>
<sequence length="276" mass="32080">MSNIQLHISDIKEQLHKLITHPYLSKHIEYPVIDEDKLLLLYTALESIPLPVEKKEKYILSTMLVQIALDTHDLVTNAKMDHLETDTAKNRQLTVLAGDYYSGLHYQLLAKVDDITMIKLLASSIKQINEHKIAYYQKEFDGMEMLMDSLAKIESSLIQSVSQCFSDAMFKELSVNFLLLKRLIAERKKYCVEKSSHLFDTMKRIAFSKSQLERSDTSKEQETYMLYLIDRYIDHVKKTIDQLAGSIPDLNLLLKNRIQELFYETPFSTKKYAEEG</sequence>
<accession>A0ABS2NY12</accession>
<dbReference type="GO" id="GO:0000010">
    <property type="term" value="F:heptaprenyl diphosphate synthase activity"/>
    <property type="evidence" value="ECO:0007669"/>
    <property type="project" value="UniProtKB-EC"/>
</dbReference>
<organism evidence="1 2">
    <name type="scientific">Sutcliffiella tianshenii</name>
    <dbReference type="NCBI Taxonomy" id="1463404"/>
    <lineage>
        <taxon>Bacteria</taxon>
        <taxon>Bacillati</taxon>
        <taxon>Bacillota</taxon>
        <taxon>Bacilli</taxon>
        <taxon>Bacillales</taxon>
        <taxon>Bacillaceae</taxon>
        <taxon>Sutcliffiella</taxon>
    </lineage>
</organism>
<name>A0ABS2NY12_9BACI</name>
<proteinExistence type="predicted"/>
<dbReference type="EC" id="2.5.1.30" evidence="1"/>
<dbReference type="Gene3D" id="1.20.120.1450">
    <property type="match status" value="1"/>
</dbReference>